<dbReference type="Proteomes" id="UP000185984">
    <property type="component" value="Unassembled WGS sequence"/>
</dbReference>
<feature type="compositionally biased region" description="Low complexity" evidence="1">
    <location>
        <begin position="141"/>
        <end position="155"/>
    </location>
</feature>
<evidence type="ECO:0000313" key="4">
    <source>
        <dbReference type="Proteomes" id="UP000185984"/>
    </source>
</evidence>
<protein>
    <submittedName>
        <fullName evidence="3">Uncharacterized protein</fullName>
    </submittedName>
</protein>
<evidence type="ECO:0000256" key="2">
    <source>
        <dbReference type="SAM" id="SignalP"/>
    </source>
</evidence>
<proteinExistence type="predicted"/>
<reference evidence="3 4" key="1">
    <citation type="submission" date="2016-11" db="EMBL/GenBank/DDBJ databases">
        <title>Draft Genome Sequences of Nine Cyanobacterial Strains from Diverse Habitats.</title>
        <authorList>
            <person name="Zhu T."/>
            <person name="Hou S."/>
            <person name="Lu X."/>
            <person name="Hess W.R."/>
        </authorList>
    </citation>
    <scope>NUCLEOTIDE SEQUENCE [LARGE SCALE GENOMIC DNA]</scope>
    <source>
        <strain evidence="3 4">5.2 s.c.1</strain>
    </source>
</reference>
<keyword evidence="2" id="KW-0732">Signal</keyword>
<feature type="compositionally biased region" description="Low complexity" evidence="1">
    <location>
        <begin position="96"/>
        <end position="118"/>
    </location>
</feature>
<feature type="compositionally biased region" description="Low complexity" evidence="1">
    <location>
        <begin position="55"/>
        <end position="84"/>
    </location>
</feature>
<sequence length="194" mass="19290">MKIRYIGLFGTALTLALSSNAVAQEATTQTPEIELSPQGLEILCERFPLNSRCEGGTPLTGPAPTGTTPDATTPVTPGGTTPLDPTAPPVTPLPGPDGTMTPDTMTPPAGPTDGTTLPPESPTGGGTRVAPESPINAPDATTPVPGTDSTTTPDGAVAPTSPDAPIDDRIESRPPEPLPGGTTAPGPGMDGTTP</sequence>
<dbReference type="EMBL" id="MRCC01000015">
    <property type="protein sequence ID" value="OKH23604.1"/>
    <property type="molecule type" value="Genomic_DNA"/>
</dbReference>
<feature type="region of interest" description="Disordered" evidence="1">
    <location>
        <begin position="53"/>
        <end position="194"/>
    </location>
</feature>
<dbReference type="OrthoDB" id="488530at2"/>
<evidence type="ECO:0000256" key="1">
    <source>
        <dbReference type="SAM" id="MobiDB-lite"/>
    </source>
</evidence>
<name>A0A1U7HJ69_9CHRO</name>
<evidence type="ECO:0000313" key="3">
    <source>
        <dbReference type="EMBL" id="OKH23604.1"/>
    </source>
</evidence>
<keyword evidence="4" id="KW-1185">Reference proteome</keyword>
<feature type="chain" id="PRO_5012752906" evidence="2">
    <location>
        <begin position="24"/>
        <end position="194"/>
    </location>
</feature>
<dbReference type="RefSeq" id="WP_073550768.1">
    <property type="nucleotide sequence ID" value="NZ_CAWMVK010000007.1"/>
</dbReference>
<feature type="compositionally biased region" description="Low complexity" evidence="1">
    <location>
        <begin position="179"/>
        <end position="194"/>
    </location>
</feature>
<feature type="signal peptide" evidence="2">
    <location>
        <begin position="1"/>
        <end position="23"/>
    </location>
</feature>
<dbReference type="STRING" id="247279.NIES1031_17360"/>
<gene>
    <name evidence="3" type="ORF">NIES1031_17360</name>
</gene>
<organism evidence="3 4">
    <name type="scientific">Chroogloeocystis siderophila 5.2 s.c.1</name>
    <dbReference type="NCBI Taxonomy" id="247279"/>
    <lineage>
        <taxon>Bacteria</taxon>
        <taxon>Bacillati</taxon>
        <taxon>Cyanobacteriota</taxon>
        <taxon>Cyanophyceae</taxon>
        <taxon>Oscillatoriophycideae</taxon>
        <taxon>Chroococcales</taxon>
        <taxon>Chroococcaceae</taxon>
        <taxon>Chroogloeocystis</taxon>
    </lineage>
</organism>
<feature type="compositionally biased region" description="Pro residues" evidence="1">
    <location>
        <begin position="85"/>
        <end position="95"/>
    </location>
</feature>
<dbReference type="AlphaFoldDB" id="A0A1U7HJ69"/>
<accession>A0A1U7HJ69</accession>
<comment type="caution">
    <text evidence="3">The sequence shown here is derived from an EMBL/GenBank/DDBJ whole genome shotgun (WGS) entry which is preliminary data.</text>
</comment>